<dbReference type="InterPro" id="IPR016152">
    <property type="entry name" value="PTrfase/Anion_transptr"/>
</dbReference>
<reference evidence="2 3" key="1">
    <citation type="submission" date="2019-02" db="EMBL/GenBank/DDBJ databases">
        <title>Deep-cultivation of Planctomycetes and their phenomic and genomic characterization uncovers novel biology.</title>
        <authorList>
            <person name="Wiegand S."/>
            <person name="Jogler M."/>
            <person name="Boedeker C."/>
            <person name="Pinto D."/>
            <person name="Vollmers J."/>
            <person name="Rivas-Marin E."/>
            <person name="Kohn T."/>
            <person name="Peeters S.H."/>
            <person name="Heuer A."/>
            <person name="Rast P."/>
            <person name="Oberbeckmann S."/>
            <person name="Bunk B."/>
            <person name="Jeske O."/>
            <person name="Meyerdierks A."/>
            <person name="Storesund J.E."/>
            <person name="Kallscheuer N."/>
            <person name="Luecker S."/>
            <person name="Lage O.M."/>
            <person name="Pohl T."/>
            <person name="Merkel B.J."/>
            <person name="Hornburger P."/>
            <person name="Mueller R.-W."/>
            <person name="Bruemmer F."/>
            <person name="Labrenz M."/>
            <person name="Spormann A.M."/>
            <person name="Op Den Camp H."/>
            <person name="Overmann J."/>
            <person name="Amann R."/>
            <person name="Jetten M.S.M."/>
            <person name="Mascher T."/>
            <person name="Medema M.H."/>
            <person name="Devos D.P."/>
            <person name="Kaster A.-K."/>
            <person name="Ovreas L."/>
            <person name="Rohde M."/>
            <person name="Galperin M.Y."/>
            <person name="Jogler C."/>
        </authorList>
    </citation>
    <scope>NUCLEOTIDE SEQUENCE [LARGE SCALE GENOMIC DNA]</scope>
    <source>
        <strain evidence="2 3">Poly59</strain>
    </source>
</reference>
<dbReference type="PROSITE" id="PS51094">
    <property type="entry name" value="PTS_EIIA_TYPE_2"/>
    <property type="match status" value="1"/>
</dbReference>
<dbReference type="OrthoDB" id="9782569at2"/>
<name>A0A5C6EH27_9BACT</name>
<dbReference type="AlphaFoldDB" id="A0A5C6EH27"/>
<evidence type="ECO:0000259" key="1">
    <source>
        <dbReference type="PROSITE" id="PS51094"/>
    </source>
</evidence>
<evidence type="ECO:0000313" key="2">
    <source>
        <dbReference type="EMBL" id="TWU47021.1"/>
    </source>
</evidence>
<dbReference type="Proteomes" id="UP000317977">
    <property type="component" value="Unassembled WGS sequence"/>
</dbReference>
<sequence length="173" mass="18970">MTVSTVPANDRNHPSIAPDLSFASVFHADTVMVLGERETKLSVVAKLVQRLSNTGRLGVNQTNEIIHRITFRESLASTAFGRGLAFPHLRTPHVKNFIGSIAILPSGVPFDSNDGAETKLVFLTLSPYASREHHTQLLSRLVSLLSNKAAAVQLIKNENATAFHRTLCRFDAR</sequence>
<dbReference type="Pfam" id="PF00359">
    <property type="entry name" value="PTS_EIIA_2"/>
    <property type="match status" value="1"/>
</dbReference>
<feature type="domain" description="PTS EIIA type-2" evidence="1">
    <location>
        <begin position="24"/>
        <end position="170"/>
    </location>
</feature>
<proteinExistence type="predicted"/>
<dbReference type="RefSeq" id="WP_146537431.1">
    <property type="nucleotide sequence ID" value="NZ_SJPX01000006.1"/>
</dbReference>
<evidence type="ECO:0000313" key="3">
    <source>
        <dbReference type="Proteomes" id="UP000317977"/>
    </source>
</evidence>
<gene>
    <name evidence="2" type="primary">fruA</name>
    <name evidence="2" type="ORF">Poly59_59950</name>
</gene>
<dbReference type="PANTHER" id="PTHR47738">
    <property type="entry name" value="PTS SYSTEM FRUCTOSE-LIKE EIIA COMPONENT-RELATED"/>
    <property type="match status" value="1"/>
</dbReference>
<keyword evidence="3" id="KW-1185">Reference proteome</keyword>
<dbReference type="InterPro" id="IPR002178">
    <property type="entry name" value="PTS_EIIA_type-2_dom"/>
</dbReference>
<dbReference type="InterPro" id="IPR051541">
    <property type="entry name" value="PTS_SugarTrans_NitroReg"/>
</dbReference>
<comment type="caution">
    <text evidence="2">The sequence shown here is derived from an EMBL/GenBank/DDBJ whole genome shotgun (WGS) entry which is preliminary data.</text>
</comment>
<protein>
    <submittedName>
        <fullName evidence="2">PTS system fructose-specific EIIABC component</fullName>
    </submittedName>
</protein>
<organism evidence="2 3">
    <name type="scientific">Rubripirellula reticaptiva</name>
    <dbReference type="NCBI Taxonomy" id="2528013"/>
    <lineage>
        <taxon>Bacteria</taxon>
        <taxon>Pseudomonadati</taxon>
        <taxon>Planctomycetota</taxon>
        <taxon>Planctomycetia</taxon>
        <taxon>Pirellulales</taxon>
        <taxon>Pirellulaceae</taxon>
        <taxon>Rubripirellula</taxon>
    </lineage>
</organism>
<dbReference type="PANTHER" id="PTHR47738:SF2">
    <property type="entry name" value="PTS SYSTEM FRUCTOSE-LIKE EIIA COMPONENT"/>
    <property type="match status" value="1"/>
</dbReference>
<accession>A0A5C6EH27</accession>
<dbReference type="Gene3D" id="3.40.930.10">
    <property type="entry name" value="Mannitol-specific EII, Chain A"/>
    <property type="match status" value="1"/>
</dbReference>
<dbReference type="SUPFAM" id="SSF55804">
    <property type="entry name" value="Phoshotransferase/anion transport protein"/>
    <property type="match status" value="1"/>
</dbReference>
<dbReference type="EMBL" id="SJPX01000006">
    <property type="protein sequence ID" value="TWU47021.1"/>
    <property type="molecule type" value="Genomic_DNA"/>
</dbReference>